<dbReference type="AlphaFoldDB" id="A0A255ZGE1"/>
<organism evidence="1 2">
    <name type="scientific">Flavobacterium aurantiibacter</name>
    <dbReference type="NCBI Taxonomy" id="2023067"/>
    <lineage>
        <taxon>Bacteria</taxon>
        <taxon>Pseudomonadati</taxon>
        <taxon>Bacteroidota</taxon>
        <taxon>Flavobacteriia</taxon>
        <taxon>Flavobacteriales</taxon>
        <taxon>Flavobacteriaceae</taxon>
        <taxon>Flavobacterium</taxon>
    </lineage>
</organism>
<reference evidence="1 2" key="1">
    <citation type="submission" date="2017-07" db="EMBL/GenBank/DDBJ databases">
        <title>Flavobacterium cyanobacteriorum sp. nov., isolated from cyanobacterial aggregates in a eutrophic lake.</title>
        <authorList>
            <person name="Cai H."/>
        </authorList>
    </citation>
    <scope>NUCLEOTIDE SEQUENCE [LARGE SCALE GENOMIC DNA]</scope>
    <source>
        <strain evidence="1 2">TH167</strain>
    </source>
</reference>
<keyword evidence="2" id="KW-1185">Reference proteome</keyword>
<evidence type="ECO:0000313" key="1">
    <source>
        <dbReference type="EMBL" id="OYQ40568.1"/>
    </source>
</evidence>
<proteinExistence type="predicted"/>
<name>A0A255ZGE1_9FLAO</name>
<dbReference type="EMBL" id="NOXX01000222">
    <property type="protein sequence ID" value="OYQ40568.1"/>
    <property type="molecule type" value="Genomic_DNA"/>
</dbReference>
<comment type="caution">
    <text evidence="1">The sequence shown here is derived from an EMBL/GenBank/DDBJ whole genome shotgun (WGS) entry which is preliminary data.</text>
</comment>
<dbReference type="Proteomes" id="UP000216035">
    <property type="component" value="Unassembled WGS sequence"/>
</dbReference>
<protein>
    <submittedName>
        <fullName evidence="1">Uncharacterized protein</fullName>
    </submittedName>
</protein>
<sequence>MNTVLDFQNVSKNPIKVRLLFKTNNDTYIDFRDDIYVEDFNQTKIGLFSHLEAYFNEYGPQAQMLVAVMSAEKSQTAVRQTDFIEKKDTVLVGGTYKMRIYSLQEIKRKNYTIKYPTDGFNPGISIRIKK</sequence>
<gene>
    <name evidence="1" type="ORF">CHX27_13685</name>
</gene>
<evidence type="ECO:0000313" key="2">
    <source>
        <dbReference type="Proteomes" id="UP000216035"/>
    </source>
</evidence>
<accession>A0A255ZGE1</accession>